<keyword evidence="1" id="KW-0472">Membrane</keyword>
<evidence type="ECO:0000313" key="3">
    <source>
        <dbReference type="Proteomes" id="UP000565441"/>
    </source>
</evidence>
<keyword evidence="1" id="KW-0812">Transmembrane</keyword>
<dbReference type="AlphaFoldDB" id="A0A8H5LZL5"/>
<accession>A0A8H5LZL5</accession>
<dbReference type="InterPro" id="IPR028978">
    <property type="entry name" value="Chorismate_lyase_/UTRA_dom_sf"/>
</dbReference>
<feature type="transmembrane region" description="Helical" evidence="1">
    <location>
        <begin position="295"/>
        <end position="315"/>
    </location>
</feature>
<evidence type="ECO:0000256" key="1">
    <source>
        <dbReference type="SAM" id="Phobius"/>
    </source>
</evidence>
<keyword evidence="3" id="KW-1185">Reference proteome</keyword>
<proteinExistence type="predicted"/>
<comment type="caution">
    <text evidence="2">The sequence shown here is derived from an EMBL/GenBank/DDBJ whole genome shotgun (WGS) entry which is preliminary data.</text>
</comment>
<keyword evidence="1" id="KW-1133">Transmembrane helix</keyword>
<dbReference type="Gene3D" id="3.40.1410.10">
    <property type="entry name" value="Chorismate lyase-like"/>
    <property type="match status" value="1"/>
</dbReference>
<protein>
    <submittedName>
        <fullName evidence="2">Uncharacterized protein</fullName>
    </submittedName>
</protein>
<organism evidence="2 3">
    <name type="scientific">Tricholomella constricta</name>
    <dbReference type="NCBI Taxonomy" id="117010"/>
    <lineage>
        <taxon>Eukaryota</taxon>
        <taxon>Fungi</taxon>
        <taxon>Dikarya</taxon>
        <taxon>Basidiomycota</taxon>
        <taxon>Agaricomycotina</taxon>
        <taxon>Agaricomycetes</taxon>
        <taxon>Agaricomycetidae</taxon>
        <taxon>Agaricales</taxon>
        <taxon>Tricholomatineae</taxon>
        <taxon>Lyophyllaceae</taxon>
        <taxon>Tricholomella</taxon>
    </lineage>
</organism>
<evidence type="ECO:0000313" key="2">
    <source>
        <dbReference type="EMBL" id="KAF5375382.1"/>
    </source>
</evidence>
<sequence>MSMSKLVATPSALEVASTPALKHRESWSKLNSTYVPGAETIAQPTQPPMEQKRAGSFYSYSPKTTSINFPWPQELTGLERIALSAKGDLQRILSAFFARPISIALVYSNTYHHVSPHQPAVSLSLPNPSAIASASRDLPVIQTRQVHLQCSGKIVCTATSTVRITSPECAHLFLEEKYAIGQMFARMGKAPEFDLVSVGLGPVSDDETTPSEKTPLKRSLLGGRQEQQLWRKYKLIVADFECEILEVFPSRDMFVGGHQWLDADAAVQQWALESFTTSTKDLYFPSRALRPQTSLILFLGLAFLLLLAFEFSMFFTGRSLFCNL</sequence>
<dbReference type="EMBL" id="JAACJP010000034">
    <property type="protein sequence ID" value="KAF5375382.1"/>
    <property type="molecule type" value="Genomic_DNA"/>
</dbReference>
<dbReference type="OrthoDB" id="5673at2759"/>
<reference evidence="2 3" key="1">
    <citation type="journal article" date="2020" name="ISME J.">
        <title>Uncovering the hidden diversity of litter-decomposition mechanisms in mushroom-forming fungi.</title>
        <authorList>
            <person name="Floudas D."/>
            <person name="Bentzer J."/>
            <person name="Ahren D."/>
            <person name="Johansson T."/>
            <person name="Persson P."/>
            <person name="Tunlid A."/>
        </authorList>
    </citation>
    <scope>NUCLEOTIDE SEQUENCE [LARGE SCALE GENOMIC DNA]</scope>
    <source>
        <strain evidence="2 3">CBS 661.87</strain>
    </source>
</reference>
<dbReference type="SUPFAM" id="SSF64288">
    <property type="entry name" value="Chorismate lyase-like"/>
    <property type="match status" value="1"/>
</dbReference>
<gene>
    <name evidence="2" type="ORF">D9615_007964</name>
</gene>
<dbReference type="Proteomes" id="UP000565441">
    <property type="component" value="Unassembled WGS sequence"/>
</dbReference>
<name>A0A8H5LZL5_9AGAR</name>